<dbReference type="Pfam" id="PF02785">
    <property type="entry name" value="Biotin_carb_C"/>
    <property type="match status" value="1"/>
</dbReference>
<feature type="domain" description="Lipoyl-binding" evidence="16">
    <location>
        <begin position="712"/>
        <end position="791"/>
    </location>
</feature>
<feature type="domain" description="CoA carboxyltransferase N-terminal" evidence="19">
    <location>
        <begin position="1459"/>
        <end position="1796"/>
    </location>
</feature>
<dbReference type="InterPro" id="IPR013815">
    <property type="entry name" value="ATP_grasp_subdomain_1"/>
</dbReference>
<keyword evidence="9" id="KW-0275">Fatty acid biosynthesis</keyword>
<dbReference type="PANTHER" id="PTHR45728">
    <property type="entry name" value="ACETYL-COA CARBOXYLASE, ISOFORM A"/>
    <property type="match status" value="1"/>
</dbReference>
<dbReference type="InterPro" id="IPR011762">
    <property type="entry name" value="COA_CT_N"/>
</dbReference>
<dbReference type="PANTHER" id="PTHR45728:SF3">
    <property type="entry name" value="ACETYL-COA CARBOXYLASE"/>
    <property type="match status" value="1"/>
</dbReference>
<dbReference type="InterPro" id="IPR049074">
    <property type="entry name" value="ACCA_BT"/>
</dbReference>
<dbReference type="Proteomes" id="UP000037460">
    <property type="component" value="Unassembled WGS sequence"/>
</dbReference>
<evidence type="ECO:0000259" key="19">
    <source>
        <dbReference type="PROSITE" id="PS50980"/>
    </source>
</evidence>
<dbReference type="Gene3D" id="3.30.470.20">
    <property type="entry name" value="ATP-grasp fold, B domain"/>
    <property type="match status" value="1"/>
</dbReference>
<dbReference type="Gene3D" id="3.40.50.20">
    <property type="match status" value="1"/>
</dbReference>
<evidence type="ECO:0000259" key="17">
    <source>
        <dbReference type="PROSITE" id="PS50975"/>
    </source>
</evidence>
<dbReference type="SMART" id="SM00878">
    <property type="entry name" value="Biotin_carb_C"/>
    <property type="match status" value="1"/>
</dbReference>
<evidence type="ECO:0000256" key="14">
    <source>
        <dbReference type="PROSITE-ProRule" id="PRU00409"/>
    </source>
</evidence>
<evidence type="ECO:0000313" key="21">
    <source>
        <dbReference type="EMBL" id="KOO23162.1"/>
    </source>
</evidence>
<comment type="pathway">
    <text evidence="2">Lipid metabolism; malonyl-CoA biosynthesis; malonyl-CoA from acetyl-CoA: step 1/1.</text>
</comment>
<dbReference type="InterPro" id="IPR011054">
    <property type="entry name" value="Rudment_hybrid_motif"/>
</dbReference>
<evidence type="ECO:0000256" key="12">
    <source>
        <dbReference type="ARBA" id="ARBA00048065"/>
    </source>
</evidence>
<evidence type="ECO:0000256" key="7">
    <source>
        <dbReference type="ARBA" id="ARBA00022840"/>
    </source>
</evidence>
<dbReference type="InterPro" id="IPR005482">
    <property type="entry name" value="Biotin_COase_C"/>
</dbReference>
<feature type="signal peptide" evidence="15">
    <location>
        <begin position="1"/>
        <end position="21"/>
    </location>
</feature>
<evidence type="ECO:0000256" key="11">
    <source>
        <dbReference type="ARBA" id="ARBA00023268"/>
    </source>
</evidence>
<dbReference type="Gene3D" id="2.40.460.10">
    <property type="entry name" value="Biotin dependent carboxylase carboxyltransferase"/>
    <property type="match status" value="1"/>
</dbReference>
<protein>
    <submittedName>
        <fullName evidence="21">Acetyl carboxylase</fullName>
    </submittedName>
</protein>
<evidence type="ECO:0000256" key="10">
    <source>
        <dbReference type="ARBA" id="ARBA00023267"/>
    </source>
</evidence>
<dbReference type="Pfam" id="PF01039">
    <property type="entry name" value="Carboxyl_trans"/>
    <property type="match status" value="1"/>
</dbReference>
<dbReference type="OrthoDB" id="14612at2759"/>
<dbReference type="InterPro" id="IPR005481">
    <property type="entry name" value="BC-like_N"/>
</dbReference>
<dbReference type="GO" id="GO:2001295">
    <property type="term" value="P:malonyl-CoA biosynthetic process"/>
    <property type="evidence" value="ECO:0007669"/>
    <property type="project" value="UniProtKB-UniPathway"/>
</dbReference>
<evidence type="ECO:0000259" key="18">
    <source>
        <dbReference type="PROSITE" id="PS50979"/>
    </source>
</evidence>
<dbReference type="InterPro" id="IPR049076">
    <property type="entry name" value="ACCA"/>
</dbReference>
<dbReference type="UniPathway" id="UPA00655">
    <property type="reaction ID" value="UER00711"/>
</dbReference>
<dbReference type="GO" id="GO:0004075">
    <property type="term" value="F:biotin carboxylase activity"/>
    <property type="evidence" value="ECO:0007669"/>
    <property type="project" value="UniProtKB-EC"/>
</dbReference>
<keyword evidence="22" id="KW-1185">Reference proteome</keyword>
<dbReference type="PROSITE" id="PS50989">
    <property type="entry name" value="COA_CT_CTER"/>
    <property type="match status" value="1"/>
</dbReference>
<dbReference type="CDD" id="cd06850">
    <property type="entry name" value="biotinyl_domain"/>
    <property type="match status" value="1"/>
</dbReference>
<dbReference type="PROSITE" id="PS50968">
    <property type="entry name" value="BIOTINYL_LIPOYL"/>
    <property type="match status" value="1"/>
</dbReference>
<keyword evidence="4" id="KW-0436">Ligase</keyword>
<feature type="domain" description="CoA carboxyltransferase C-terminal" evidence="20">
    <location>
        <begin position="1800"/>
        <end position="2097"/>
    </location>
</feature>
<evidence type="ECO:0000259" key="16">
    <source>
        <dbReference type="PROSITE" id="PS50968"/>
    </source>
</evidence>
<evidence type="ECO:0000259" key="20">
    <source>
        <dbReference type="PROSITE" id="PS50989"/>
    </source>
</evidence>
<accession>A0A0M0J9Y4</accession>
<dbReference type="PROSITE" id="PS50980">
    <property type="entry name" value="COA_CT_NTER"/>
    <property type="match status" value="1"/>
</dbReference>
<dbReference type="Pfam" id="PF08326">
    <property type="entry name" value="ACC_central"/>
    <property type="match status" value="1"/>
</dbReference>
<keyword evidence="5 14" id="KW-0547">Nucleotide-binding</keyword>
<evidence type="ECO:0000256" key="9">
    <source>
        <dbReference type="ARBA" id="ARBA00023160"/>
    </source>
</evidence>
<evidence type="ECO:0000256" key="15">
    <source>
        <dbReference type="SAM" id="SignalP"/>
    </source>
</evidence>
<dbReference type="PROSITE" id="PS50975">
    <property type="entry name" value="ATP_GRASP"/>
    <property type="match status" value="1"/>
</dbReference>
<keyword evidence="8" id="KW-0443">Lipid metabolism</keyword>
<comment type="catalytic activity">
    <reaction evidence="13">
        <text>N(6)-biotinyl-L-lysyl-[protein] + hydrogencarbonate + ATP = N(6)-carboxybiotinyl-L-lysyl-[protein] + ADP + phosphate + H(+)</text>
        <dbReference type="Rhea" id="RHEA:13501"/>
        <dbReference type="Rhea" id="RHEA-COMP:10505"/>
        <dbReference type="Rhea" id="RHEA-COMP:10506"/>
        <dbReference type="ChEBI" id="CHEBI:15378"/>
        <dbReference type="ChEBI" id="CHEBI:17544"/>
        <dbReference type="ChEBI" id="CHEBI:30616"/>
        <dbReference type="ChEBI" id="CHEBI:43474"/>
        <dbReference type="ChEBI" id="CHEBI:83144"/>
        <dbReference type="ChEBI" id="CHEBI:83145"/>
        <dbReference type="ChEBI" id="CHEBI:456216"/>
        <dbReference type="EC" id="6.3.4.14"/>
    </reaction>
</comment>
<dbReference type="InterPro" id="IPR011053">
    <property type="entry name" value="Single_hybrid_motif"/>
</dbReference>
<dbReference type="PROSITE" id="PS00866">
    <property type="entry name" value="CPSASE_1"/>
    <property type="match status" value="1"/>
</dbReference>
<organism evidence="21 22">
    <name type="scientific">Chrysochromulina tobinii</name>
    <dbReference type="NCBI Taxonomy" id="1460289"/>
    <lineage>
        <taxon>Eukaryota</taxon>
        <taxon>Haptista</taxon>
        <taxon>Haptophyta</taxon>
        <taxon>Prymnesiophyceae</taxon>
        <taxon>Prymnesiales</taxon>
        <taxon>Chrysochromulinaceae</taxon>
        <taxon>Chrysochromulina</taxon>
    </lineage>
</organism>
<gene>
    <name evidence="21" type="ORF">Ctob_003321</name>
</gene>
<dbReference type="SUPFAM" id="SSF56059">
    <property type="entry name" value="Glutathione synthetase ATP-binding domain-like"/>
    <property type="match status" value="1"/>
</dbReference>
<evidence type="ECO:0000256" key="5">
    <source>
        <dbReference type="ARBA" id="ARBA00022741"/>
    </source>
</evidence>
<evidence type="ECO:0000256" key="13">
    <source>
        <dbReference type="ARBA" id="ARBA00048600"/>
    </source>
</evidence>
<dbReference type="InterPro" id="IPR005479">
    <property type="entry name" value="CPAse_ATP-bd"/>
</dbReference>
<dbReference type="FunFam" id="3.30.1490.20:FF:000003">
    <property type="entry name" value="acetyl-CoA carboxylase isoform X1"/>
    <property type="match status" value="1"/>
</dbReference>
<dbReference type="InterPro" id="IPR034733">
    <property type="entry name" value="AcCoA_carboxyl_beta"/>
</dbReference>
<dbReference type="Pfam" id="PF21385">
    <property type="entry name" value="ACCA_BT"/>
    <property type="match status" value="1"/>
</dbReference>
<dbReference type="Pfam" id="PF00289">
    <property type="entry name" value="Biotin_carb_N"/>
    <property type="match status" value="1"/>
</dbReference>
<dbReference type="InterPro" id="IPR011761">
    <property type="entry name" value="ATP-grasp"/>
</dbReference>
<dbReference type="SUPFAM" id="SSF52096">
    <property type="entry name" value="ClpP/crotonase"/>
    <property type="match status" value="2"/>
</dbReference>
<dbReference type="PROSITE" id="PS50979">
    <property type="entry name" value="BC"/>
    <property type="match status" value="1"/>
</dbReference>
<dbReference type="Gene3D" id="3.30.1490.20">
    <property type="entry name" value="ATP-grasp fold, A domain"/>
    <property type="match status" value="1"/>
</dbReference>
<evidence type="ECO:0000256" key="4">
    <source>
        <dbReference type="ARBA" id="ARBA00022598"/>
    </source>
</evidence>
<comment type="caution">
    <text evidence="21">The sequence shown here is derived from an EMBL/GenBank/DDBJ whole genome shotgun (WGS) entry which is preliminary data.</text>
</comment>
<dbReference type="Pfam" id="PF00364">
    <property type="entry name" value="Biotin_lipoyl"/>
    <property type="match status" value="1"/>
</dbReference>
<keyword evidence="7 14" id="KW-0067">ATP-binding</keyword>
<keyword evidence="10" id="KW-0092">Biotin</keyword>
<dbReference type="FunFam" id="2.40.50.100:FF:000005">
    <property type="entry name" value="Acetyl-CoA carboxylase 1"/>
    <property type="match status" value="1"/>
</dbReference>
<dbReference type="InterPro" id="IPR011763">
    <property type="entry name" value="COA_CT_C"/>
</dbReference>
<keyword evidence="6" id="KW-0276">Fatty acid metabolism</keyword>
<dbReference type="InterPro" id="IPR016185">
    <property type="entry name" value="PreATP-grasp_dom_sf"/>
</dbReference>
<dbReference type="Gene3D" id="2.40.50.100">
    <property type="match status" value="1"/>
</dbReference>
<dbReference type="GO" id="GO:0005524">
    <property type="term" value="F:ATP binding"/>
    <property type="evidence" value="ECO:0007669"/>
    <property type="project" value="UniProtKB-UniRule"/>
</dbReference>
<evidence type="ECO:0000256" key="8">
    <source>
        <dbReference type="ARBA" id="ARBA00023098"/>
    </source>
</evidence>
<evidence type="ECO:0000256" key="2">
    <source>
        <dbReference type="ARBA" id="ARBA00004956"/>
    </source>
</evidence>
<dbReference type="PROSITE" id="PS00867">
    <property type="entry name" value="CPSASE_2"/>
    <property type="match status" value="1"/>
</dbReference>
<feature type="domain" description="ATP-grasp" evidence="17">
    <location>
        <begin position="246"/>
        <end position="437"/>
    </location>
</feature>
<feature type="domain" description="Biotin carboxylation" evidence="18">
    <location>
        <begin position="88"/>
        <end position="589"/>
    </location>
</feature>
<keyword evidence="3" id="KW-0444">Lipid biosynthesis</keyword>
<dbReference type="FunFam" id="2.40.460.10:FF:000001">
    <property type="entry name" value="Acetyl-CoA carboxylase 1"/>
    <property type="match status" value="1"/>
</dbReference>
<dbReference type="InterPro" id="IPR011764">
    <property type="entry name" value="Biotin_carboxylation_dom"/>
</dbReference>
<dbReference type="InterPro" id="IPR000089">
    <property type="entry name" value="Biotin_lipoyl"/>
</dbReference>
<dbReference type="InterPro" id="IPR013537">
    <property type="entry name" value="AcCoA_COase_cen"/>
</dbReference>
<dbReference type="EMBL" id="JWZX01003215">
    <property type="protein sequence ID" value="KOO23162.1"/>
    <property type="molecule type" value="Genomic_DNA"/>
</dbReference>
<dbReference type="GO" id="GO:0046872">
    <property type="term" value="F:metal ion binding"/>
    <property type="evidence" value="ECO:0007669"/>
    <property type="project" value="InterPro"/>
</dbReference>
<dbReference type="PROSITE" id="PS51257">
    <property type="entry name" value="PROKAR_LIPOPROTEIN"/>
    <property type="match status" value="1"/>
</dbReference>
<dbReference type="SUPFAM" id="SSF52440">
    <property type="entry name" value="PreATP-grasp domain"/>
    <property type="match status" value="1"/>
</dbReference>
<dbReference type="SUPFAM" id="SSF51246">
    <property type="entry name" value="Rudiment single hybrid motif"/>
    <property type="match status" value="1"/>
</dbReference>
<proteinExistence type="predicted"/>
<evidence type="ECO:0000256" key="6">
    <source>
        <dbReference type="ARBA" id="ARBA00022832"/>
    </source>
</evidence>
<keyword evidence="15" id="KW-0732">Signal</keyword>
<keyword evidence="11" id="KW-0511">Multifunctional enzyme</keyword>
<dbReference type="GO" id="GO:0003989">
    <property type="term" value="F:acetyl-CoA carboxylase activity"/>
    <property type="evidence" value="ECO:0007669"/>
    <property type="project" value="UniProtKB-EC"/>
</dbReference>
<sequence>MRAVVLSAVVAGAACFQTGSAAFAPASAARNAFSSPVIDRTLRTVSMMETGKRAAEIKAVATAAMKDTDKELEEKMWEYVKARGGRKLIRKILIANNGMAATKTIMSIRNWAYNTFGDERAIKFVVMATPEDLAANAEFIRRADEFVQVPGGSNANNYANVQLIVDLCISQGVDALMVGWGHASENPKLGDLLSAKNAELGLDITFVGPQSPVMRILGDKIGANLVAQSAGVSVPPWNGDGLPANLDANKRIPQEAFDAACITSLEQAVKEADRVGYPVMLKASEGGGGKGIRKALTEAELRTAWPQVVNEVPGSPIFLVTLCTGARHLEVQVIADGETAIALGGRDCSTQRRYQKIFEEGPPIVADEDIFVEMQRAACNLCNSLDYVSAGTVEYLYLPKEKKYYFLELNPRLQVEHPVTEGITGVSLPATQIHIAMGIKLYNIPEIRRFYGQDYDGIGKFDLSSFKRHSQYDKHVIAARITAENPDEGFKPTSGKIDRITFQSNTNVWGYFSVTADGGVHEYADSQFGHLFATGPTREVARKNLVMALKELFIMGDIRTTIEYLGELLETDAFKANTIDTAWLDGIIAQKSVTIDIDPTAAVINAAVFRAYKQIQGGITNFKDNLGKGQLSTLPLKELQSIPVDITYADVKYSFRVTPKAPDTMVLKIGAQSIEVRYREQADGSIYVAYGVESHQVFAKEEALGLRMVLDGVTVLLPTLYDPSELRSDITGKLVRYTVEDGATVKKGETYAEAEAMKMIITLKATESGVIKHEKPAGSIINQGDLLASLTLADPSRVKKIGAFSGTLEYATGEEMVTGSATLKRFRKAQKTLELVMDGYVLDAEPAVQAMLSALASVSLPIEEIKDAASALGQKMPVELDAMMQQVYAATLAEHVNGMDSTETATLVTKLRAVVEEYVKSLFESKQADMRITIAPVTAQIDKYAKGLRENAVEVTCALLSRYVNVESSFVDMSTDQAVGALVKAYPKDLQKVYAMAFAHEQLKGRNLLVISMLRQLSGFPERFGVEPLRTLPPALNVVVTLSQMPGAEYKEVALNAAKFGLMKAEKPFDEAVRELKAELKSGMEEAAVSRSVVTNALLALFGDAEVGLTAMQVALKRWYRTFNIISMTTGSKAGATTIEFKYKAADKAQGDTPFPERYGMLAYVTDLKMMQSKMGDLVNEYAGKGPEPYNSLHIALAGSIADGANAEEELIATVQATLASHKAALQAKGIRLVSLMVPNPPKWPRQFSFPMANGYTEDKQRRNLFPTQYNLLELKRLDNWSPERLPSISRNTLVLLGSQGDKKKMQQRVFVRGITHGTGLENPVVAEAAMQKALDELQLAMLDPRVASGASSHLMMHILGPFPGASVEDIIGTWKDLMSGLISKYATRLLKLRVDEIEVRAHVGSGASRQAVRLVASSMAGQWLKTDGFVEYLDPITGETQAYCSPGDPETAMCFIEPYPISSSLSTKRMIARGAGSTYAYDFLGMIEKALVSEWSAAVADGRFTSMPSDIFAVEELLLTNGALAPGQRVVGTNDVGMVGWIATLKTPEYPDGRPLAIVANDCTVQSGSFGIQEDNYFDAFSKYARAGGLPRLHIACNSGARIGLAEELKPFFKVAWVDPRNEAAGFKYLYMTPADAAKMGGNSDTTFHGELVNDDGEERFKLIDIVGKQDGLGVENLRGSGMIAGETSKAYDETFTLSYVTGRSVGIGAYLNRLAQRVIQMQQGPLILTGYSALNKLLGKEVYVSQDQLGGPQIMLPNGIAHQLATDDQDGVEKILRWLSYVPRTAFESQQPAASVDPVDRDIVWTPPNTPYDPRMMLAGAAGPDGIFKPGFFDQGSFTEYLASWGKSVIVGRARLGGIPMGVIAVETRLTETIIPADPANPASRQTNLAQAGQVWFPDSAYKTAQALADFNAAENLPVMLFANWRGFSGGTRDMFGEVLKFGAQIVDNLRVYKHPVFVYIPPNGELRGGAWVVVDPTINAEIDGDFRKPDLLKTMHRLDSKLIQLDAELAAADSSEALGDTKDIQAAIGAREAQLMPLYVQISHEFADLHDRPGRMLAKGVIRDIVPWKRARQYFYWRVRRRLLQDAIVKQLKVADTTLSHAECLSMLTKWIGEKAAWSDDKAVVAAFESNGPMLDKKLGEVRVEAVQKAVAALLATLPADVRKKVVGSM</sequence>
<dbReference type="GO" id="GO:0006633">
    <property type="term" value="P:fatty acid biosynthetic process"/>
    <property type="evidence" value="ECO:0007669"/>
    <property type="project" value="UniProtKB-KW"/>
</dbReference>
<dbReference type="Pfam" id="PF02786">
    <property type="entry name" value="CPSase_L_D2"/>
    <property type="match status" value="1"/>
</dbReference>
<dbReference type="SUPFAM" id="SSF51230">
    <property type="entry name" value="Single hybrid motif"/>
    <property type="match status" value="1"/>
</dbReference>
<comment type="catalytic activity">
    <reaction evidence="12">
        <text>hydrogencarbonate + acetyl-CoA + ATP = malonyl-CoA + ADP + phosphate + H(+)</text>
        <dbReference type="Rhea" id="RHEA:11308"/>
        <dbReference type="ChEBI" id="CHEBI:15378"/>
        <dbReference type="ChEBI" id="CHEBI:17544"/>
        <dbReference type="ChEBI" id="CHEBI:30616"/>
        <dbReference type="ChEBI" id="CHEBI:43474"/>
        <dbReference type="ChEBI" id="CHEBI:57288"/>
        <dbReference type="ChEBI" id="CHEBI:57384"/>
        <dbReference type="ChEBI" id="CHEBI:456216"/>
        <dbReference type="EC" id="6.4.1.2"/>
    </reaction>
</comment>
<feature type="chain" id="PRO_5005601662" evidence="15">
    <location>
        <begin position="22"/>
        <end position="2173"/>
    </location>
</feature>
<dbReference type="InterPro" id="IPR029045">
    <property type="entry name" value="ClpP/crotonase-like_dom_sf"/>
</dbReference>
<dbReference type="Gene3D" id="3.90.226.10">
    <property type="entry name" value="2-enoyl-CoA Hydratase, Chain A, domain 1"/>
    <property type="match status" value="3"/>
</dbReference>
<name>A0A0M0J9Y4_9EUKA</name>
<evidence type="ECO:0000313" key="22">
    <source>
        <dbReference type="Proteomes" id="UP000037460"/>
    </source>
</evidence>
<reference evidence="22" key="1">
    <citation type="journal article" date="2015" name="PLoS Genet.">
        <title>Genome Sequence and Transcriptome Analyses of Chrysochromulina tobin: Metabolic Tools for Enhanced Algal Fitness in the Prominent Order Prymnesiales (Haptophyceae).</title>
        <authorList>
            <person name="Hovde B.T."/>
            <person name="Deodato C.R."/>
            <person name="Hunsperger H.M."/>
            <person name="Ryken S.A."/>
            <person name="Yost W."/>
            <person name="Jha R.K."/>
            <person name="Patterson J."/>
            <person name="Monnat R.J. Jr."/>
            <person name="Barlow S.B."/>
            <person name="Starkenburg S.R."/>
            <person name="Cattolico R.A."/>
        </authorList>
    </citation>
    <scope>NUCLEOTIDE SEQUENCE</scope>
    <source>
        <strain evidence="22">CCMP291</strain>
    </source>
</reference>
<evidence type="ECO:0000256" key="1">
    <source>
        <dbReference type="ARBA" id="ARBA00001953"/>
    </source>
</evidence>
<comment type="cofactor">
    <cofactor evidence="1">
        <name>biotin</name>
        <dbReference type="ChEBI" id="CHEBI:57586"/>
    </cofactor>
</comment>
<evidence type="ECO:0000256" key="3">
    <source>
        <dbReference type="ARBA" id="ARBA00022516"/>
    </source>
</evidence>